<proteinExistence type="predicted"/>
<dbReference type="PROSITE" id="PS51257">
    <property type="entry name" value="PROKAR_LIPOPROTEIN"/>
    <property type="match status" value="1"/>
</dbReference>
<evidence type="ECO:0000256" key="1">
    <source>
        <dbReference type="SAM" id="SignalP"/>
    </source>
</evidence>
<name>A0ABY4S3K8_AQUTE</name>
<evidence type="ECO:0000259" key="2">
    <source>
        <dbReference type="Pfam" id="PF19878"/>
    </source>
</evidence>
<accession>A0ABY4S3K8</accession>
<dbReference type="Pfam" id="PF19878">
    <property type="entry name" value="DUF6351"/>
    <property type="match status" value="1"/>
</dbReference>
<dbReference type="RefSeq" id="WP_250194634.1">
    <property type="nucleotide sequence ID" value="NZ_CP097635.1"/>
</dbReference>
<gene>
    <name evidence="3" type="ORF">MW290_10635</name>
</gene>
<protein>
    <submittedName>
        <fullName evidence="3">DUF6351 family protein</fullName>
    </submittedName>
</protein>
<evidence type="ECO:0000313" key="3">
    <source>
        <dbReference type="EMBL" id="URI06371.1"/>
    </source>
</evidence>
<feature type="domain" description="DUF6351" evidence="2">
    <location>
        <begin position="37"/>
        <end position="777"/>
    </location>
</feature>
<sequence>MKQYPPGPALCATPLALAIMLLAGCGSNGSDDPPVQIKTLSTRADLVTDGDAMVEIVLPSGAQADGLKVEVGGRDVSSAFALRNGRLTGLVTGLAAGENTLVASTRNASAAELKITNTGRGGPIISGPQTVPYVCATPVPQAATGTLPATHASGLGTAAVDAQCNIATEYKLYYKTTAASCSFALPDPSPNVPFDSTTPPTTATPPANPCFKPYTVGSTPADLATTTTDSGATVPYIVRVERGTMNRGIYDIAVLFDPAKPWTPVEPQAQWNGKVLYQFGASTGQPRRQFRPATAWTDDKSLSRGFMVVANSLTDSLQNSNRVMMTETVMMMKEHISDSYGAIKYTMGSGCSGGSINANMNASIAPGLLDGMTISCAYPDSESTLLEVNDCVLLVEAYQKPAWLNLMTTAGLTPAQANAKKAAINGHRDQTGCHAWFNRFGTNAQVGNYFARTVVDNTTGAINQASTLTNNCQLPTSQVFDKTSNPNGARCSAWDWATSIWGKSGDGNRSRETRDNTGVQYGLKALMDGAITGEEFVTLNEIVGGVDKDSQLVAARSQADTTALDIAYKAGIVMSGQQLAKTAVIDMRGYDDSLIDVPPGITAFPQALVGIHHQWRSFSIRDRLDKANGNHDNQVIWRFGRNGFTPSATMATSAFLTMDEWLTKVKADTSTATIEQKLKAAKPAGASDHCLLSTDAAQATKVTDTAACDADPYLRKSASPRQVAGGPLTEDVLKCQLKPVNAADYNGLLSAAQLTRLQAVFSTGVCDWSKPGVGQQPAVGWLTFAAGLGGQPLPAEPVSRAR</sequence>
<dbReference type="EMBL" id="CP097635">
    <property type="protein sequence ID" value="URI06371.1"/>
    <property type="molecule type" value="Genomic_DNA"/>
</dbReference>
<reference evidence="3" key="1">
    <citation type="submission" date="2022-05" db="EMBL/GenBank/DDBJ databases">
        <title>An RpoN-dependent PEP-CTERM gene is involved in floc formation of an Aquincola tertiaricarbonis strain.</title>
        <authorList>
            <person name="Qiu D."/>
            <person name="Xia M."/>
        </authorList>
    </citation>
    <scope>NUCLEOTIDE SEQUENCE</scope>
    <source>
        <strain evidence="3">RN12</strain>
    </source>
</reference>
<keyword evidence="4" id="KW-1185">Reference proteome</keyword>
<keyword evidence="1" id="KW-0732">Signal</keyword>
<feature type="signal peptide" evidence="1">
    <location>
        <begin position="1"/>
        <end position="23"/>
    </location>
</feature>
<feature type="chain" id="PRO_5045149957" evidence="1">
    <location>
        <begin position="24"/>
        <end position="802"/>
    </location>
</feature>
<evidence type="ECO:0000313" key="4">
    <source>
        <dbReference type="Proteomes" id="UP001056201"/>
    </source>
</evidence>
<organism evidence="3 4">
    <name type="scientific">Aquincola tertiaricarbonis</name>
    <dbReference type="NCBI Taxonomy" id="391953"/>
    <lineage>
        <taxon>Bacteria</taxon>
        <taxon>Pseudomonadati</taxon>
        <taxon>Pseudomonadota</taxon>
        <taxon>Betaproteobacteria</taxon>
        <taxon>Burkholderiales</taxon>
        <taxon>Sphaerotilaceae</taxon>
        <taxon>Aquincola</taxon>
    </lineage>
</organism>
<dbReference type="Proteomes" id="UP001056201">
    <property type="component" value="Chromosome 1"/>
</dbReference>
<dbReference type="InterPro" id="IPR045556">
    <property type="entry name" value="DUF6351"/>
</dbReference>